<sequence length="92" mass="10812">MNSVVEITDMLGVDYYYVSVSFERNALLLEKPRGLFAKNIKSRIKLSEIKDISVMNEQGVDTLSFFYDRNWYTFIDYGNHIVSSLKRNLMFI</sequence>
<gene>
    <name evidence="1" type="ORF">P7D85_11155</name>
</gene>
<organism evidence="1 2">
    <name type="scientific">Enterococcus hulanensis</name>
    <dbReference type="NCBI Taxonomy" id="2559929"/>
    <lineage>
        <taxon>Bacteria</taxon>
        <taxon>Bacillati</taxon>
        <taxon>Bacillota</taxon>
        <taxon>Bacilli</taxon>
        <taxon>Lactobacillales</taxon>
        <taxon>Enterococcaceae</taxon>
        <taxon>Enterococcus</taxon>
    </lineage>
</organism>
<comment type="caution">
    <text evidence="1">The sequence shown here is derived from an EMBL/GenBank/DDBJ whole genome shotgun (WGS) entry which is preliminary data.</text>
</comment>
<evidence type="ECO:0000313" key="1">
    <source>
        <dbReference type="EMBL" id="MDT2600334.1"/>
    </source>
</evidence>
<dbReference type="EMBL" id="JARPYI010000005">
    <property type="protein sequence ID" value="MDT2600334.1"/>
    <property type="molecule type" value="Genomic_DNA"/>
</dbReference>
<dbReference type="RefSeq" id="WP_311822246.1">
    <property type="nucleotide sequence ID" value="NZ_JARPYF010000005.1"/>
</dbReference>
<protein>
    <submittedName>
        <fullName evidence="1">Uncharacterized protein</fullName>
    </submittedName>
</protein>
<accession>A0ABU3EZM7</accession>
<reference evidence="1 2" key="1">
    <citation type="submission" date="2023-03" db="EMBL/GenBank/DDBJ databases">
        <authorList>
            <person name="Shen W."/>
            <person name="Cai J."/>
        </authorList>
    </citation>
    <scope>NUCLEOTIDE SEQUENCE [LARGE SCALE GENOMIC DNA]</scope>
    <source>
        <strain evidence="1 2">D6-4</strain>
    </source>
</reference>
<keyword evidence="2" id="KW-1185">Reference proteome</keyword>
<dbReference type="Proteomes" id="UP001252875">
    <property type="component" value="Unassembled WGS sequence"/>
</dbReference>
<evidence type="ECO:0000313" key="2">
    <source>
        <dbReference type="Proteomes" id="UP001252875"/>
    </source>
</evidence>
<name>A0ABU3EZM7_9ENTE</name>
<proteinExistence type="predicted"/>